<dbReference type="Pfam" id="PF02581">
    <property type="entry name" value="TMP-TENI"/>
    <property type="match status" value="1"/>
</dbReference>
<dbReference type="GO" id="GO:0005737">
    <property type="term" value="C:cytoplasm"/>
    <property type="evidence" value="ECO:0007669"/>
    <property type="project" value="TreeGrafter"/>
</dbReference>
<gene>
    <name evidence="4" type="ORF">SPRG_07323</name>
</gene>
<dbReference type="VEuPathDB" id="FungiDB:SPRG_07323"/>
<dbReference type="EMBL" id="KK583215">
    <property type="protein sequence ID" value="KDO27694.1"/>
    <property type="molecule type" value="Genomic_DNA"/>
</dbReference>
<sequence length="232" mass="25155">MRGAFPGLRRPALVLVVSPHDVLEPAALKRALRSSTIDAIQLRNNPEMPVPNSIYIKTATQLAAMRDRRGPRPLLILNAPYDTSLQHLYPEIADAFHYPERTIMDASVADDLQRGPSLYGFSVHSVPSARRAIKLGASYLQVGTMFPTASHPEKKVVEGPALIHEIHKRFPDVPLIGIGGIDETNCADVLAAGASGVSVIRAILAAKSPGAVAEHLRRELDTRREPNLSSSL</sequence>
<accession>A0A067CAE0</accession>
<name>A0A067CAE0_SAPPC</name>
<organism evidence="4 5">
    <name type="scientific">Saprolegnia parasitica (strain CBS 223.65)</name>
    <dbReference type="NCBI Taxonomy" id="695850"/>
    <lineage>
        <taxon>Eukaryota</taxon>
        <taxon>Sar</taxon>
        <taxon>Stramenopiles</taxon>
        <taxon>Oomycota</taxon>
        <taxon>Saprolegniomycetes</taxon>
        <taxon>Saprolegniales</taxon>
        <taxon>Saprolegniaceae</taxon>
        <taxon>Saprolegnia</taxon>
    </lineage>
</organism>
<dbReference type="GO" id="GO:0004789">
    <property type="term" value="F:thiamine-phosphate diphosphorylase activity"/>
    <property type="evidence" value="ECO:0007669"/>
    <property type="project" value="TreeGrafter"/>
</dbReference>
<dbReference type="KEGG" id="spar:SPRG_07323"/>
<dbReference type="GO" id="GO:0009228">
    <property type="term" value="P:thiamine biosynthetic process"/>
    <property type="evidence" value="ECO:0007669"/>
    <property type="project" value="UniProtKB-KW"/>
</dbReference>
<dbReference type="RefSeq" id="XP_012201503.1">
    <property type="nucleotide sequence ID" value="XM_012346113.1"/>
</dbReference>
<dbReference type="AlphaFoldDB" id="A0A067CAE0"/>
<keyword evidence="2" id="KW-0784">Thiamine biosynthesis</keyword>
<dbReference type="PANTHER" id="PTHR20857">
    <property type="entry name" value="THIAMINE-PHOSPHATE PYROPHOSPHORYLASE"/>
    <property type="match status" value="1"/>
</dbReference>
<dbReference type="PANTHER" id="PTHR20857:SF23">
    <property type="entry name" value="THIAMINE BIOSYNTHETIC BIFUNCTIONAL ENZYME"/>
    <property type="match status" value="1"/>
</dbReference>
<evidence type="ECO:0000259" key="3">
    <source>
        <dbReference type="Pfam" id="PF02581"/>
    </source>
</evidence>
<dbReference type="SUPFAM" id="SSF51391">
    <property type="entry name" value="Thiamin phosphate synthase"/>
    <property type="match status" value="1"/>
</dbReference>
<protein>
    <recommendedName>
        <fullName evidence="3">Thiamine phosphate synthase/TenI domain-containing protein</fullName>
    </recommendedName>
</protein>
<dbReference type="CDD" id="cd00564">
    <property type="entry name" value="TMP_TenI"/>
    <property type="match status" value="1"/>
</dbReference>
<dbReference type="GeneID" id="24129602"/>
<evidence type="ECO:0000313" key="5">
    <source>
        <dbReference type="Proteomes" id="UP000030745"/>
    </source>
</evidence>
<dbReference type="InterPro" id="IPR036206">
    <property type="entry name" value="ThiamineP_synth_sf"/>
</dbReference>
<evidence type="ECO:0000256" key="2">
    <source>
        <dbReference type="ARBA" id="ARBA00022977"/>
    </source>
</evidence>
<keyword evidence="5" id="KW-1185">Reference proteome</keyword>
<comment type="pathway">
    <text evidence="1">Cofactor biosynthesis; thiamine diphosphate biosynthesis.</text>
</comment>
<dbReference type="InterPro" id="IPR022998">
    <property type="entry name" value="ThiamineP_synth_TenI"/>
</dbReference>
<dbReference type="Gene3D" id="3.20.20.70">
    <property type="entry name" value="Aldolase class I"/>
    <property type="match status" value="1"/>
</dbReference>
<feature type="domain" description="Thiamine phosphate synthase/TenI" evidence="3">
    <location>
        <begin position="14"/>
        <end position="203"/>
    </location>
</feature>
<evidence type="ECO:0000313" key="4">
    <source>
        <dbReference type="EMBL" id="KDO27694.1"/>
    </source>
</evidence>
<dbReference type="OMA" id="HYPERTI"/>
<dbReference type="Proteomes" id="UP000030745">
    <property type="component" value="Unassembled WGS sequence"/>
</dbReference>
<reference evidence="4 5" key="1">
    <citation type="journal article" date="2013" name="PLoS Genet.">
        <title>Distinctive expansion of potential virulence genes in the genome of the oomycete fish pathogen Saprolegnia parasitica.</title>
        <authorList>
            <person name="Jiang R.H."/>
            <person name="de Bruijn I."/>
            <person name="Haas B.J."/>
            <person name="Belmonte R."/>
            <person name="Lobach L."/>
            <person name="Christie J."/>
            <person name="van den Ackerveken G."/>
            <person name="Bottin A."/>
            <person name="Bulone V."/>
            <person name="Diaz-Moreno S.M."/>
            <person name="Dumas B."/>
            <person name="Fan L."/>
            <person name="Gaulin E."/>
            <person name="Govers F."/>
            <person name="Grenville-Briggs L.J."/>
            <person name="Horner N.R."/>
            <person name="Levin J.Z."/>
            <person name="Mammella M."/>
            <person name="Meijer H.J."/>
            <person name="Morris P."/>
            <person name="Nusbaum C."/>
            <person name="Oome S."/>
            <person name="Phillips A.J."/>
            <person name="van Rooyen D."/>
            <person name="Rzeszutek E."/>
            <person name="Saraiva M."/>
            <person name="Secombes C.J."/>
            <person name="Seidl M.F."/>
            <person name="Snel B."/>
            <person name="Stassen J.H."/>
            <person name="Sykes S."/>
            <person name="Tripathy S."/>
            <person name="van den Berg H."/>
            <person name="Vega-Arreguin J.C."/>
            <person name="Wawra S."/>
            <person name="Young S.K."/>
            <person name="Zeng Q."/>
            <person name="Dieguez-Uribeondo J."/>
            <person name="Russ C."/>
            <person name="Tyler B.M."/>
            <person name="van West P."/>
        </authorList>
    </citation>
    <scope>NUCLEOTIDE SEQUENCE [LARGE SCALE GENOMIC DNA]</scope>
    <source>
        <strain evidence="4 5">CBS 223.65</strain>
    </source>
</reference>
<dbReference type="InterPro" id="IPR013785">
    <property type="entry name" value="Aldolase_TIM"/>
</dbReference>
<dbReference type="OrthoDB" id="4994at2759"/>
<evidence type="ECO:0000256" key="1">
    <source>
        <dbReference type="ARBA" id="ARBA00004948"/>
    </source>
</evidence>
<proteinExistence type="predicted"/>